<dbReference type="AlphaFoldDB" id="A0A0B0PT76"/>
<reference evidence="2" key="1">
    <citation type="submission" date="2014-09" db="EMBL/GenBank/DDBJ databases">
        <authorList>
            <person name="Mudge J."/>
            <person name="Ramaraj T."/>
            <person name="Lindquist I.E."/>
            <person name="Bharti A.K."/>
            <person name="Sundararajan A."/>
            <person name="Cameron C.T."/>
            <person name="Woodward J.E."/>
            <person name="May G.D."/>
            <person name="Brubaker C."/>
            <person name="Broadhvest J."/>
            <person name="Wilkins T.A."/>
        </authorList>
    </citation>
    <scope>NUCLEOTIDE SEQUENCE</scope>
    <source>
        <strain evidence="2">cv. AKA8401</strain>
    </source>
</reference>
<gene>
    <name evidence="1" type="ORF">F383_14322</name>
</gene>
<evidence type="ECO:0000313" key="2">
    <source>
        <dbReference type="Proteomes" id="UP000032142"/>
    </source>
</evidence>
<accession>A0A0B0PT76</accession>
<proteinExistence type="predicted"/>
<sequence>MSAFFYFRSRIAKYEPRLKKSQSNRLNGLVMYVL</sequence>
<evidence type="ECO:0000313" key="1">
    <source>
        <dbReference type="EMBL" id="KHG28047.1"/>
    </source>
</evidence>
<keyword evidence="2" id="KW-1185">Reference proteome</keyword>
<protein>
    <submittedName>
        <fullName evidence="1">Uncharacterized protein</fullName>
    </submittedName>
</protein>
<dbReference type="EMBL" id="KN443355">
    <property type="protein sequence ID" value="KHG28047.1"/>
    <property type="molecule type" value="Genomic_DNA"/>
</dbReference>
<organism evidence="1 2">
    <name type="scientific">Gossypium arboreum</name>
    <name type="common">Tree cotton</name>
    <name type="synonym">Gossypium nanking</name>
    <dbReference type="NCBI Taxonomy" id="29729"/>
    <lineage>
        <taxon>Eukaryota</taxon>
        <taxon>Viridiplantae</taxon>
        <taxon>Streptophyta</taxon>
        <taxon>Embryophyta</taxon>
        <taxon>Tracheophyta</taxon>
        <taxon>Spermatophyta</taxon>
        <taxon>Magnoliopsida</taxon>
        <taxon>eudicotyledons</taxon>
        <taxon>Gunneridae</taxon>
        <taxon>Pentapetalae</taxon>
        <taxon>rosids</taxon>
        <taxon>malvids</taxon>
        <taxon>Malvales</taxon>
        <taxon>Malvaceae</taxon>
        <taxon>Malvoideae</taxon>
        <taxon>Gossypium</taxon>
    </lineage>
</organism>
<name>A0A0B0PT76_GOSAR</name>
<dbReference type="Proteomes" id="UP000032142">
    <property type="component" value="Unassembled WGS sequence"/>
</dbReference>